<feature type="signal peptide" evidence="2">
    <location>
        <begin position="1"/>
        <end position="16"/>
    </location>
</feature>
<proteinExistence type="predicted"/>
<name>A0ABR1U1H4_9PEZI</name>
<evidence type="ECO:0000313" key="4">
    <source>
        <dbReference type="Proteomes" id="UP001446871"/>
    </source>
</evidence>
<reference evidence="3 4" key="1">
    <citation type="submission" date="2023-01" db="EMBL/GenBank/DDBJ databases">
        <title>Analysis of 21 Apiospora genomes using comparative genomics revels a genus with tremendous synthesis potential of carbohydrate active enzymes and secondary metabolites.</title>
        <authorList>
            <person name="Sorensen T."/>
        </authorList>
    </citation>
    <scope>NUCLEOTIDE SEQUENCE [LARGE SCALE GENOMIC DNA]</scope>
    <source>
        <strain evidence="3 4">CBS 83171</strain>
    </source>
</reference>
<evidence type="ECO:0000313" key="3">
    <source>
        <dbReference type="EMBL" id="KAK8052754.1"/>
    </source>
</evidence>
<evidence type="ECO:0000256" key="1">
    <source>
        <dbReference type="SAM" id="MobiDB-lite"/>
    </source>
</evidence>
<comment type="caution">
    <text evidence="3">The sequence shown here is derived from an EMBL/GenBank/DDBJ whole genome shotgun (WGS) entry which is preliminary data.</text>
</comment>
<dbReference type="EMBL" id="JAQQWM010000008">
    <property type="protein sequence ID" value="KAK8052754.1"/>
    <property type="molecule type" value="Genomic_DNA"/>
</dbReference>
<keyword evidence="2" id="KW-0732">Signal</keyword>
<protein>
    <submittedName>
        <fullName evidence="3">Uncharacterized protein</fullName>
    </submittedName>
</protein>
<sequence>MRVTLFVTSLIAAVAALPATPAPAGNSALAKRVEFANDDFEIKEEPDFVKRDFAEDDFDITPEPDKKKRTFAEDDFDIKSEPDD</sequence>
<accession>A0ABR1U1H4</accession>
<feature type="region of interest" description="Disordered" evidence="1">
    <location>
        <begin position="53"/>
        <end position="84"/>
    </location>
</feature>
<evidence type="ECO:0000256" key="2">
    <source>
        <dbReference type="SAM" id="SignalP"/>
    </source>
</evidence>
<keyword evidence="4" id="KW-1185">Reference proteome</keyword>
<organism evidence="3 4">
    <name type="scientific">Apiospora saccharicola</name>
    <dbReference type="NCBI Taxonomy" id="335842"/>
    <lineage>
        <taxon>Eukaryota</taxon>
        <taxon>Fungi</taxon>
        <taxon>Dikarya</taxon>
        <taxon>Ascomycota</taxon>
        <taxon>Pezizomycotina</taxon>
        <taxon>Sordariomycetes</taxon>
        <taxon>Xylariomycetidae</taxon>
        <taxon>Amphisphaeriales</taxon>
        <taxon>Apiosporaceae</taxon>
        <taxon>Apiospora</taxon>
    </lineage>
</organism>
<dbReference type="Proteomes" id="UP001446871">
    <property type="component" value="Unassembled WGS sequence"/>
</dbReference>
<feature type="chain" id="PRO_5047484619" evidence="2">
    <location>
        <begin position="17"/>
        <end position="84"/>
    </location>
</feature>
<feature type="compositionally biased region" description="Basic and acidic residues" evidence="1">
    <location>
        <begin position="63"/>
        <end position="84"/>
    </location>
</feature>
<gene>
    <name evidence="3" type="ORF">PG996_012055</name>
</gene>